<evidence type="ECO:0000313" key="2">
    <source>
        <dbReference type="EMBL" id="RUT31776.1"/>
    </source>
</evidence>
<keyword evidence="1" id="KW-0732">Signal</keyword>
<evidence type="ECO:0008006" key="4">
    <source>
        <dbReference type="Google" id="ProtNLM"/>
    </source>
</evidence>
<reference evidence="2 3" key="1">
    <citation type="submission" date="2018-12" db="EMBL/GenBank/DDBJ databases">
        <authorList>
            <person name="Sun L."/>
            <person name="Chen Z."/>
        </authorList>
    </citation>
    <scope>NUCLEOTIDE SEQUENCE [LARGE SCALE GENOMIC DNA]</scope>
    <source>
        <strain evidence="2 3">3-5-3</strain>
    </source>
</reference>
<organism evidence="2 3">
    <name type="scientific">Paenibacillus zeisoli</name>
    <dbReference type="NCBI Taxonomy" id="2496267"/>
    <lineage>
        <taxon>Bacteria</taxon>
        <taxon>Bacillati</taxon>
        <taxon>Bacillota</taxon>
        <taxon>Bacilli</taxon>
        <taxon>Bacillales</taxon>
        <taxon>Paenibacillaceae</taxon>
        <taxon>Paenibacillus</taxon>
    </lineage>
</organism>
<dbReference type="AlphaFoldDB" id="A0A433XCI2"/>
<dbReference type="RefSeq" id="WP_127199156.1">
    <property type="nucleotide sequence ID" value="NZ_RZNX01000003.1"/>
</dbReference>
<comment type="caution">
    <text evidence="2">The sequence shown here is derived from an EMBL/GenBank/DDBJ whole genome shotgun (WGS) entry which is preliminary data.</text>
</comment>
<proteinExistence type="predicted"/>
<keyword evidence="3" id="KW-1185">Reference proteome</keyword>
<evidence type="ECO:0000256" key="1">
    <source>
        <dbReference type="SAM" id="SignalP"/>
    </source>
</evidence>
<protein>
    <recommendedName>
        <fullName evidence="4">Copper amine oxidase-like N-terminal domain-containing protein</fullName>
    </recommendedName>
</protein>
<dbReference type="OrthoDB" id="2627781at2"/>
<sequence length="222" mass="25456">MRKKSIFVILTLLILTLSTVTAVQAYKDGRIKILWNGNTELVPSENDAPLTKNDRIYVPAYLLRQANFSVQLTNQTLTIRDNRFKYLTNLSILDRLQRDFTSSYNEFDEESLNILGKILLKEPVNTTKLQESVDAVDKAINSFDELHLAYIVDRPDEIFTFAGERAENSKLAAQKLISYIKSNDPNDLKEFLAYKDKANEANSRTKIAVGQYFNRSLEKTLH</sequence>
<dbReference type="Proteomes" id="UP000272464">
    <property type="component" value="Unassembled WGS sequence"/>
</dbReference>
<feature type="signal peptide" evidence="1">
    <location>
        <begin position="1"/>
        <end position="25"/>
    </location>
</feature>
<accession>A0A433XCI2</accession>
<feature type="chain" id="PRO_5018993202" description="Copper amine oxidase-like N-terminal domain-containing protein" evidence="1">
    <location>
        <begin position="26"/>
        <end position="222"/>
    </location>
</feature>
<name>A0A433XCI2_9BACL</name>
<evidence type="ECO:0000313" key="3">
    <source>
        <dbReference type="Proteomes" id="UP000272464"/>
    </source>
</evidence>
<gene>
    <name evidence="2" type="ORF">EJP77_10340</name>
</gene>
<dbReference type="EMBL" id="RZNX01000003">
    <property type="protein sequence ID" value="RUT31776.1"/>
    <property type="molecule type" value="Genomic_DNA"/>
</dbReference>